<feature type="compositionally biased region" description="Low complexity" evidence="1">
    <location>
        <begin position="142"/>
        <end position="151"/>
    </location>
</feature>
<accession>A0A9P8JEW6</accession>
<evidence type="ECO:0000313" key="3">
    <source>
        <dbReference type="EMBL" id="KAG9918943.1"/>
    </source>
</evidence>
<sequence>MGGYQGVGNNTSACDSSTCQIKCSSGGRSSVFGNNVCFEVQQNFLDGTPCGGGGRCDNGRCKGTNAGGEIRSWIDDHKGIVIGVCCGVGGLLLFAIFGCCARACQRRRVKPMKMQSPPPGWGTQMRPMPPNPSYAPPPQHYGQPAYGQWAPPQGPPPPAYTPGA</sequence>
<comment type="caution">
    <text evidence="3">The sequence shown here is derived from an EMBL/GenBank/DDBJ whole genome shotgun (WGS) entry which is preliminary data.</text>
</comment>
<evidence type="ECO:0000313" key="4">
    <source>
        <dbReference type="Proteomes" id="UP000729357"/>
    </source>
</evidence>
<dbReference type="AlphaFoldDB" id="A0A9P8JEW6"/>
<evidence type="ECO:0000256" key="2">
    <source>
        <dbReference type="SAM" id="Phobius"/>
    </source>
</evidence>
<protein>
    <submittedName>
        <fullName evidence="3">Uncharacterized protein</fullName>
    </submittedName>
</protein>
<organism evidence="3 4">
    <name type="scientific">Aureobasidium melanogenum</name>
    <name type="common">Aureobasidium pullulans var. melanogenum</name>
    <dbReference type="NCBI Taxonomy" id="46634"/>
    <lineage>
        <taxon>Eukaryota</taxon>
        <taxon>Fungi</taxon>
        <taxon>Dikarya</taxon>
        <taxon>Ascomycota</taxon>
        <taxon>Pezizomycotina</taxon>
        <taxon>Dothideomycetes</taxon>
        <taxon>Dothideomycetidae</taxon>
        <taxon>Dothideales</taxon>
        <taxon>Saccotheciaceae</taxon>
        <taxon>Aureobasidium</taxon>
    </lineage>
</organism>
<reference evidence="3" key="1">
    <citation type="journal article" date="2021" name="J Fungi (Basel)">
        <title>Virulence traits and population genomics of the black yeast Aureobasidium melanogenum.</title>
        <authorList>
            <person name="Cernosa A."/>
            <person name="Sun X."/>
            <person name="Gostincar C."/>
            <person name="Fang C."/>
            <person name="Gunde-Cimerman N."/>
            <person name="Song Z."/>
        </authorList>
    </citation>
    <scope>NUCLEOTIDE SEQUENCE</scope>
    <source>
        <strain evidence="3">EXF-9298</strain>
    </source>
</reference>
<keyword evidence="2" id="KW-0472">Membrane</keyword>
<feature type="transmembrane region" description="Helical" evidence="2">
    <location>
        <begin position="80"/>
        <end position="104"/>
    </location>
</feature>
<evidence type="ECO:0000256" key="1">
    <source>
        <dbReference type="SAM" id="MobiDB-lite"/>
    </source>
</evidence>
<name>A0A9P8JEW6_AURME</name>
<dbReference type="EMBL" id="JAHFXS010008831">
    <property type="protein sequence ID" value="KAG9918943.1"/>
    <property type="molecule type" value="Genomic_DNA"/>
</dbReference>
<feature type="compositionally biased region" description="Pro residues" evidence="1">
    <location>
        <begin position="152"/>
        <end position="164"/>
    </location>
</feature>
<keyword evidence="4" id="KW-1185">Reference proteome</keyword>
<feature type="region of interest" description="Disordered" evidence="1">
    <location>
        <begin position="111"/>
        <end position="164"/>
    </location>
</feature>
<keyword evidence="2" id="KW-1133">Transmembrane helix</keyword>
<keyword evidence="2" id="KW-0812">Transmembrane</keyword>
<reference evidence="3" key="2">
    <citation type="submission" date="2021-08" db="EMBL/GenBank/DDBJ databases">
        <authorList>
            <person name="Gostincar C."/>
            <person name="Sun X."/>
            <person name="Song Z."/>
            <person name="Gunde-Cimerman N."/>
        </authorList>
    </citation>
    <scope>NUCLEOTIDE SEQUENCE</scope>
    <source>
        <strain evidence="3">EXF-9298</strain>
    </source>
</reference>
<gene>
    <name evidence="3" type="ORF">KCU98_g22567</name>
</gene>
<feature type="compositionally biased region" description="Pro residues" evidence="1">
    <location>
        <begin position="127"/>
        <end position="139"/>
    </location>
</feature>
<proteinExistence type="predicted"/>
<feature type="non-terminal residue" evidence="3">
    <location>
        <position position="1"/>
    </location>
</feature>
<dbReference type="Proteomes" id="UP000729357">
    <property type="component" value="Unassembled WGS sequence"/>
</dbReference>